<dbReference type="AlphaFoldDB" id="A0A014QQX4"/>
<name>A0A014QQX4_9HYPO</name>
<gene>
    <name evidence="1" type="ORF">X797_011822</name>
</gene>
<protein>
    <submittedName>
        <fullName evidence="1">Uncharacterized protein</fullName>
    </submittedName>
</protein>
<accession>A0A014QQX4</accession>
<evidence type="ECO:0000313" key="1">
    <source>
        <dbReference type="EMBL" id="EXU95106.1"/>
    </source>
</evidence>
<comment type="caution">
    <text evidence="1">The sequence shown here is derived from an EMBL/GenBank/DDBJ whole genome shotgun (WGS) entry which is preliminary data.</text>
</comment>
<sequence length="67" mass="7145">MGIGRQALLNNGGRSRRFFSLKASCSTASDSFEGFFPAAAPRPVLFLGASEDGYKALKALAEGTREF</sequence>
<dbReference type="HOGENOM" id="CLU_2812961_0_0_1"/>
<organism evidence="1 2">
    <name type="scientific">Metarhizium robertsii</name>
    <dbReference type="NCBI Taxonomy" id="568076"/>
    <lineage>
        <taxon>Eukaryota</taxon>
        <taxon>Fungi</taxon>
        <taxon>Dikarya</taxon>
        <taxon>Ascomycota</taxon>
        <taxon>Pezizomycotina</taxon>
        <taxon>Sordariomycetes</taxon>
        <taxon>Hypocreomycetidae</taxon>
        <taxon>Hypocreales</taxon>
        <taxon>Clavicipitaceae</taxon>
        <taxon>Metarhizium</taxon>
    </lineage>
</organism>
<dbReference type="EMBL" id="JELW01000103">
    <property type="protein sequence ID" value="EXU95106.1"/>
    <property type="molecule type" value="Genomic_DNA"/>
</dbReference>
<reference evidence="1 2" key="1">
    <citation type="submission" date="2014-02" db="EMBL/GenBank/DDBJ databases">
        <title>The genome sequence of the entomopathogenic fungus Metarhizium robertsii ARSEF 2575.</title>
        <authorList>
            <person name="Giuliano Garisto Donzelli B."/>
            <person name="Roe B.A."/>
            <person name="Macmil S.L."/>
            <person name="Krasnoff S.B."/>
            <person name="Gibson D.M."/>
        </authorList>
    </citation>
    <scope>NUCLEOTIDE SEQUENCE [LARGE SCALE GENOMIC DNA]</scope>
    <source>
        <strain evidence="1 2">ARSEF 2575</strain>
    </source>
</reference>
<evidence type="ECO:0000313" key="2">
    <source>
        <dbReference type="Proteomes" id="UP000030151"/>
    </source>
</evidence>
<dbReference type="Proteomes" id="UP000030151">
    <property type="component" value="Unassembled WGS sequence"/>
</dbReference>
<proteinExistence type="predicted"/>